<comment type="caution">
    <text evidence="1">The sequence shown here is derived from an EMBL/GenBank/DDBJ whole genome shotgun (WGS) entry which is preliminary data.</text>
</comment>
<protein>
    <recommendedName>
        <fullName evidence="3">Reverse transcriptase zinc-binding domain-containing protein</fullName>
    </recommendedName>
</protein>
<evidence type="ECO:0000313" key="2">
    <source>
        <dbReference type="Proteomes" id="UP000235145"/>
    </source>
</evidence>
<sequence length="98" mass="11476">MFSVAFTRAFIDKNMLLVDLPTRWIKLVPIKVNVFAWRLRLDKLTVRVNLEKKGLVIHFVSCPLCDNRVNCDVAIGILAHITRWWKFVALVFFSFNLL</sequence>
<name>A0A9R1W3T8_LACSA</name>
<reference evidence="1 2" key="1">
    <citation type="journal article" date="2017" name="Nat. Commun.">
        <title>Genome assembly with in vitro proximity ligation data and whole-genome triplication in lettuce.</title>
        <authorList>
            <person name="Reyes-Chin-Wo S."/>
            <person name="Wang Z."/>
            <person name="Yang X."/>
            <person name="Kozik A."/>
            <person name="Arikit S."/>
            <person name="Song C."/>
            <person name="Xia L."/>
            <person name="Froenicke L."/>
            <person name="Lavelle D.O."/>
            <person name="Truco M.J."/>
            <person name="Xia R."/>
            <person name="Zhu S."/>
            <person name="Xu C."/>
            <person name="Xu H."/>
            <person name="Xu X."/>
            <person name="Cox K."/>
            <person name="Korf I."/>
            <person name="Meyers B.C."/>
            <person name="Michelmore R.W."/>
        </authorList>
    </citation>
    <scope>NUCLEOTIDE SEQUENCE [LARGE SCALE GENOMIC DNA]</scope>
    <source>
        <strain evidence="2">cv. Salinas</strain>
        <tissue evidence="1">Seedlings</tissue>
    </source>
</reference>
<keyword evidence="2" id="KW-1185">Reference proteome</keyword>
<organism evidence="1 2">
    <name type="scientific">Lactuca sativa</name>
    <name type="common">Garden lettuce</name>
    <dbReference type="NCBI Taxonomy" id="4236"/>
    <lineage>
        <taxon>Eukaryota</taxon>
        <taxon>Viridiplantae</taxon>
        <taxon>Streptophyta</taxon>
        <taxon>Embryophyta</taxon>
        <taxon>Tracheophyta</taxon>
        <taxon>Spermatophyta</taxon>
        <taxon>Magnoliopsida</taxon>
        <taxon>eudicotyledons</taxon>
        <taxon>Gunneridae</taxon>
        <taxon>Pentapetalae</taxon>
        <taxon>asterids</taxon>
        <taxon>campanulids</taxon>
        <taxon>Asterales</taxon>
        <taxon>Asteraceae</taxon>
        <taxon>Cichorioideae</taxon>
        <taxon>Cichorieae</taxon>
        <taxon>Lactucinae</taxon>
        <taxon>Lactuca</taxon>
    </lineage>
</organism>
<proteinExistence type="predicted"/>
<dbReference type="Proteomes" id="UP000235145">
    <property type="component" value="Unassembled WGS sequence"/>
</dbReference>
<accession>A0A9R1W3T8</accession>
<gene>
    <name evidence="1" type="ORF">LSAT_V11C300108200</name>
</gene>
<dbReference type="EMBL" id="NBSK02000003">
    <property type="protein sequence ID" value="KAJ0216588.1"/>
    <property type="molecule type" value="Genomic_DNA"/>
</dbReference>
<evidence type="ECO:0000313" key="1">
    <source>
        <dbReference type="EMBL" id="KAJ0216588.1"/>
    </source>
</evidence>
<dbReference type="AlphaFoldDB" id="A0A9R1W3T8"/>
<evidence type="ECO:0008006" key="3">
    <source>
        <dbReference type="Google" id="ProtNLM"/>
    </source>
</evidence>